<dbReference type="InterPro" id="IPR001492">
    <property type="entry name" value="Flagellin"/>
</dbReference>
<accession>A0A1M5TDQ3</accession>
<evidence type="ECO:0000259" key="5">
    <source>
        <dbReference type="Pfam" id="PF00669"/>
    </source>
</evidence>
<dbReference type="Pfam" id="PF00669">
    <property type="entry name" value="Flagellin_N"/>
    <property type="match status" value="1"/>
</dbReference>
<dbReference type="GO" id="GO:0005576">
    <property type="term" value="C:extracellular region"/>
    <property type="evidence" value="ECO:0007669"/>
    <property type="project" value="UniProtKB-SubCell"/>
</dbReference>
<dbReference type="Gene3D" id="1.20.1330.10">
    <property type="entry name" value="f41 fragment of flagellin, N-terminal domain"/>
    <property type="match status" value="1"/>
</dbReference>
<evidence type="ECO:0000256" key="4">
    <source>
        <dbReference type="RuleBase" id="RU362073"/>
    </source>
</evidence>
<dbReference type="InterPro" id="IPR046358">
    <property type="entry name" value="Flagellin_C"/>
</dbReference>
<dbReference type="Proteomes" id="UP000184268">
    <property type="component" value="Unassembled WGS sequence"/>
</dbReference>
<comment type="function">
    <text evidence="4">Flagellin is the subunit protein which polymerizes to form the filaments of bacterial flagella.</text>
</comment>
<protein>
    <recommendedName>
        <fullName evidence="4">Flagellin</fullName>
    </recommendedName>
</protein>
<dbReference type="Pfam" id="PF00700">
    <property type="entry name" value="Flagellin_C"/>
    <property type="match status" value="1"/>
</dbReference>
<evidence type="ECO:0000256" key="2">
    <source>
        <dbReference type="ARBA" id="ARBA00022525"/>
    </source>
</evidence>
<dbReference type="RefSeq" id="WP_067663349.1">
    <property type="nucleotide sequence ID" value="NZ_FQXG01000003.1"/>
</dbReference>
<dbReference type="EMBL" id="FQXG01000003">
    <property type="protein sequence ID" value="SHH48750.1"/>
    <property type="molecule type" value="Genomic_DNA"/>
</dbReference>
<evidence type="ECO:0000256" key="1">
    <source>
        <dbReference type="ARBA" id="ARBA00005709"/>
    </source>
</evidence>
<dbReference type="GO" id="GO:0009288">
    <property type="term" value="C:bacterial-type flagellum"/>
    <property type="evidence" value="ECO:0007669"/>
    <property type="project" value="UniProtKB-SubCell"/>
</dbReference>
<comment type="subcellular location">
    <subcellularLocation>
        <location evidence="4">Secreted</location>
    </subcellularLocation>
    <subcellularLocation>
        <location evidence="4">Bacterial flagellum</location>
    </subcellularLocation>
</comment>
<keyword evidence="2 4" id="KW-0964">Secreted</keyword>
<comment type="similarity">
    <text evidence="1 4">Belongs to the bacterial flagellin family.</text>
</comment>
<evidence type="ECO:0000313" key="7">
    <source>
        <dbReference type="EMBL" id="SHH48750.1"/>
    </source>
</evidence>
<dbReference type="Gene3D" id="3.30.70.2120">
    <property type="match status" value="1"/>
</dbReference>
<feature type="domain" description="Flagellin C-terminal" evidence="6">
    <location>
        <begin position="309"/>
        <end position="388"/>
    </location>
</feature>
<dbReference type="InterPro" id="IPR001029">
    <property type="entry name" value="Flagellin_N"/>
</dbReference>
<keyword evidence="7" id="KW-0969">Cilium</keyword>
<organism evidence="7 8">
    <name type="scientific">Ferrimonas marina</name>
    <dbReference type="NCBI Taxonomy" id="299255"/>
    <lineage>
        <taxon>Bacteria</taxon>
        <taxon>Pseudomonadati</taxon>
        <taxon>Pseudomonadota</taxon>
        <taxon>Gammaproteobacteria</taxon>
        <taxon>Alteromonadales</taxon>
        <taxon>Ferrimonadaceae</taxon>
        <taxon>Ferrimonas</taxon>
    </lineage>
</organism>
<keyword evidence="7" id="KW-0966">Cell projection</keyword>
<keyword evidence="8" id="KW-1185">Reference proteome</keyword>
<evidence type="ECO:0000313" key="8">
    <source>
        <dbReference type="Proteomes" id="UP000184268"/>
    </source>
</evidence>
<name>A0A1M5TDQ3_9GAMM</name>
<reference evidence="8" key="1">
    <citation type="submission" date="2016-11" db="EMBL/GenBank/DDBJ databases">
        <authorList>
            <person name="Varghese N."/>
            <person name="Submissions S."/>
        </authorList>
    </citation>
    <scope>NUCLEOTIDE SEQUENCE [LARGE SCALE GENOMIC DNA]</scope>
    <source>
        <strain evidence="8">DSM 16917</strain>
    </source>
</reference>
<dbReference type="PRINTS" id="PR00207">
    <property type="entry name" value="FLAGELLIN"/>
</dbReference>
<dbReference type="InterPro" id="IPR042187">
    <property type="entry name" value="Flagellin_C_sub2"/>
</dbReference>
<evidence type="ECO:0000256" key="3">
    <source>
        <dbReference type="ARBA" id="ARBA00023143"/>
    </source>
</evidence>
<keyword evidence="7" id="KW-0282">Flagellum</keyword>
<gene>
    <name evidence="7" type="ORF">SAMN02745129_2095</name>
</gene>
<evidence type="ECO:0000259" key="6">
    <source>
        <dbReference type="Pfam" id="PF00700"/>
    </source>
</evidence>
<dbReference type="SUPFAM" id="SSF64518">
    <property type="entry name" value="Phase 1 flagellin"/>
    <property type="match status" value="1"/>
</dbReference>
<dbReference type="PANTHER" id="PTHR42792:SF2">
    <property type="entry name" value="FLAGELLIN"/>
    <property type="match status" value="1"/>
</dbReference>
<dbReference type="OrthoDB" id="9796789at2"/>
<dbReference type="STRING" id="299255.SAMN02745129_2095"/>
<dbReference type="Gene3D" id="6.10.10.10">
    <property type="entry name" value="Flagellar export chaperone, C-terminal domain"/>
    <property type="match status" value="1"/>
</dbReference>
<proteinExistence type="inferred from homology"/>
<keyword evidence="3 4" id="KW-0975">Bacterial flagellum</keyword>
<sequence length="389" mass="40653">MLSINYNPIGQNSVNQIGQSQQGIQSVMQKLTSGSRLNSAADDVAGSSMASRMRVQSNSLQTSVDNAGMGVNLVSTMDSALKETEALLTRMTKLAEMSATGAYSTQDRQKMDQEFQSLLAELDRNAFSASYNGINLLNKEGDTGAKAVFDIDISGGITVAGAGSFDFDVEDGQGNTVSVSTAFVAGEKLTADEVISRINADIGVAGANAVASLNSQGQIVIENNDRGTDGTNPNNITVTASPVEFGTSTVAAGADGFSDTVISVGSSGNSYDNIFLRNYDMSIAGLGVSGLTLQDSTNIGATQSALSIALDKVTEARSHYGSAQTRMEYAQENLLQVKSATDNSLSKLQDTDYAAATMQLAQEKVKSQASQAMLSQSNSMAEEVVGLLR</sequence>
<feature type="domain" description="Flagellin N-terminal" evidence="5">
    <location>
        <begin position="4"/>
        <end position="139"/>
    </location>
</feature>
<dbReference type="AlphaFoldDB" id="A0A1M5TDQ3"/>
<dbReference type="GO" id="GO:0005198">
    <property type="term" value="F:structural molecule activity"/>
    <property type="evidence" value="ECO:0007669"/>
    <property type="project" value="UniProtKB-UniRule"/>
</dbReference>
<dbReference type="PANTHER" id="PTHR42792">
    <property type="entry name" value="FLAGELLIN"/>
    <property type="match status" value="1"/>
</dbReference>